<dbReference type="EMBL" id="ABYH01000349">
    <property type="protein sequence ID" value="EEC95400.1"/>
    <property type="molecule type" value="Genomic_DNA"/>
</dbReference>
<comment type="caution">
    <text evidence="2">The sequence shown here is derived from an EMBL/GenBank/DDBJ whole genome shotgun (WGS) entry which is preliminary data.</text>
</comment>
<feature type="region of interest" description="Disordered" evidence="1">
    <location>
        <begin position="1"/>
        <end position="35"/>
    </location>
</feature>
<name>B7BDW6_9BACT</name>
<reference evidence="2 3" key="1">
    <citation type="submission" date="2008-10" db="EMBL/GenBank/DDBJ databases">
        <title>Draft genome sequence of Parabacteroides johnsonii (DSM 18315).</title>
        <authorList>
            <person name="Sudarsanam P."/>
            <person name="Ley R."/>
            <person name="Guruge J."/>
            <person name="Turnbaugh P.J."/>
            <person name="Mahowald M."/>
            <person name="Liep D."/>
            <person name="Gordon J."/>
        </authorList>
    </citation>
    <scope>NUCLEOTIDE SEQUENCE [LARGE SCALE GENOMIC DNA]</scope>
    <source>
        <strain evidence="2 3">DSM 18315</strain>
    </source>
</reference>
<sequence length="104" mass="11915">MEHIFHSHDQYQSGQHGKPCPLQIHKGGVTDDSRIGMKQPKAYNIEEKVKAKCSQQKVKMLKGMQCSVVERIDEKVRAQHNQAIQNENDPKWKCPLGKIPIRKA</sequence>
<protein>
    <submittedName>
        <fullName evidence="2">Uncharacterized protein</fullName>
    </submittedName>
</protein>
<gene>
    <name evidence="2" type="ORF">PRABACTJOHN_03242</name>
</gene>
<dbReference type="HOGENOM" id="CLU_2247427_0_0_10"/>
<accession>B7BDW6</accession>
<evidence type="ECO:0000256" key="1">
    <source>
        <dbReference type="SAM" id="MobiDB-lite"/>
    </source>
</evidence>
<proteinExistence type="predicted"/>
<organism evidence="2 3">
    <name type="scientific">Parabacteroides johnsonii DSM 18315</name>
    <dbReference type="NCBI Taxonomy" id="537006"/>
    <lineage>
        <taxon>Bacteria</taxon>
        <taxon>Pseudomonadati</taxon>
        <taxon>Bacteroidota</taxon>
        <taxon>Bacteroidia</taxon>
        <taxon>Bacteroidales</taxon>
        <taxon>Tannerellaceae</taxon>
        <taxon>Parabacteroides</taxon>
    </lineage>
</organism>
<evidence type="ECO:0000313" key="3">
    <source>
        <dbReference type="Proteomes" id="UP000005510"/>
    </source>
</evidence>
<reference evidence="2 3" key="2">
    <citation type="submission" date="2008-10" db="EMBL/GenBank/DDBJ databases">
        <authorList>
            <person name="Fulton L."/>
            <person name="Clifton S."/>
            <person name="Fulton B."/>
            <person name="Xu J."/>
            <person name="Minx P."/>
            <person name="Pepin K.H."/>
            <person name="Johnson M."/>
            <person name="Bhonagiri V."/>
            <person name="Nash W.E."/>
            <person name="Mardis E.R."/>
            <person name="Wilson R.K."/>
        </authorList>
    </citation>
    <scope>NUCLEOTIDE SEQUENCE [LARGE SCALE GENOMIC DNA]</scope>
    <source>
        <strain evidence="2 3">DSM 18315</strain>
    </source>
</reference>
<evidence type="ECO:0000313" key="2">
    <source>
        <dbReference type="EMBL" id="EEC95400.1"/>
    </source>
</evidence>
<dbReference type="AlphaFoldDB" id="B7BDW6"/>
<dbReference type="Proteomes" id="UP000005510">
    <property type="component" value="Unassembled WGS sequence"/>
</dbReference>